<proteinExistence type="predicted"/>
<keyword evidence="3 6" id="KW-1133">Transmembrane helix</keyword>
<dbReference type="Proteomes" id="UP000317422">
    <property type="component" value="Unassembled WGS sequence"/>
</dbReference>
<dbReference type="Pfam" id="PF06271">
    <property type="entry name" value="RDD"/>
    <property type="match status" value="1"/>
</dbReference>
<evidence type="ECO:0000259" key="7">
    <source>
        <dbReference type="Pfam" id="PF06271"/>
    </source>
</evidence>
<keyword evidence="4 6" id="KW-0472">Membrane</keyword>
<sequence>MTDQRPPNGELLSRTAARGRPERPDDTRVVLRRIAQFLTDAALSSVLPWCSLALLILVPVEPDGTIPEPGLALALGSLAVTVFVVVYVGYWAVLPALFRGQTPGMRLFGVRVITDDGSEATVGQMFLRWLLLAVDGFAGGLAGLLVMLATERRQRVGDLAARTLVVRVAPPPAGGASDHRYRHFP</sequence>
<feature type="domain" description="RDD" evidence="7">
    <location>
        <begin position="30"/>
        <end position="161"/>
    </location>
</feature>
<evidence type="ECO:0000313" key="8">
    <source>
        <dbReference type="EMBL" id="TQN32293.1"/>
    </source>
</evidence>
<evidence type="ECO:0000256" key="6">
    <source>
        <dbReference type="SAM" id="Phobius"/>
    </source>
</evidence>
<evidence type="ECO:0000256" key="3">
    <source>
        <dbReference type="ARBA" id="ARBA00022989"/>
    </source>
</evidence>
<dbReference type="GO" id="GO:0016020">
    <property type="term" value="C:membrane"/>
    <property type="evidence" value="ECO:0007669"/>
    <property type="project" value="UniProtKB-SubCell"/>
</dbReference>
<dbReference type="PANTHER" id="PTHR38480">
    <property type="entry name" value="SLR0254 PROTEIN"/>
    <property type="match status" value="1"/>
</dbReference>
<feature type="transmembrane region" description="Helical" evidence="6">
    <location>
        <begin position="126"/>
        <end position="149"/>
    </location>
</feature>
<reference evidence="8 9" key="1">
    <citation type="submission" date="2019-06" db="EMBL/GenBank/DDBJ databases">
        <title>Sequencing the genomes of 1000 actinobacteria strains.</title>
        <authorList>
            <person name="Klenk H.-P."/>
        </authorList>
    </citation>
    <scope>NUCLEOTIDE SEQUENCE [LARGE SCALE GENOMIC DNA]</scope>
    <source>
        <strain evidence="8 9">DSM 45015</strain>
    </source>
</reference>
<name>A0A543NKA2_9ACTN</name>
<dbReference type="InterPro" id="IPR010432">
    <property type="entry name" value="RDD"/>
</dbReference>
<organism evidence="8 9">
    <name type="scientific">Haloactinospora alba</name>
    <dbReference type="NCBI Taxonomy" id="405555"/>
    <lineage>
        <taxon>Bacteria</taxon>
        <taxon>Bacillati</taxon>
        <taxon>Actinomycetota</taxon>
        <taxon>Actinomycetes</taxon>
        <taxon>Streptosporangiales</taxon>
        <taxon>Nocardiopsidaceae</taxon>
        <taxon>Haloactinospora</taxon>
    </lineage>
</organism>
<dbReference type="EMBL" id="VFQC01000001">
    <property type="protein sequence ID" value="TQN32293.1"/>
    <property type="molecule type" value="Genomic_DNA"/>
</dbReference>
<evidence type="ECO:0000256" key="5">
    <source>
        <dbReference type="SAM" id="MobiDB-lite"/>
    </source>
</evidence>
<feature type="transmembrane region" description="Helical" evidence="6">
    <location>
        <begin position="34"/>
        <end position="58"/>
    </location>
</feature>
<comment type="subcellular location">
    <subcellularLocation>
        <location evidence="1">Membrane</location>
        <topology evidence="1">Multi-pass membrane protein</topology>
    </subcellularLocation>
</comment>
<evidence type="ECO:0000256" key="2">
    <source>
        <dbReference type="ARBA" id="ARBA00022692"/>
    </source>
</evidence>
<gene>
    <name evidence="8" type="ORF">FHX37_2243</name>
</gene>
<evidence type="ECO:0000256" key="1">
    <source>
        <dbReference type="ARBA" id="ARBA00004141"/>
    </source>
</evidence>
<feature type="region of interest" description="Disordered" evidence="5">
    <location>
        <begin position="1"/>
        <end position="24"/>
    </location>
</feature>
<evidence type="ECO:0000256" key="4">
    <source>
        <dbReference type="ARBA" id="ARBA00023136"/>
    </source>
</evidence>
<keyword evidence="9" id="KW-1185">Reference proteome</keyword>
<feature type="transmembrane region" description="Helical" evidence="6">
    <location>
        <begin position="70"/>
        <end position="93"/>
    </location>
</feature>
<comment type="caution">
    <text evidence="8">The sequence shown here is derived from an EMBL/GenBank/DDBJ whole genome shotgun (WGS) entry which is preliminary data.</text>
</comment>
<dbReference type="AlphaFoldDB" id="A0A543NKA2"/>
<evidence type="ECO:0000313" key="9">
    <source>
        <dbReference type="Proteomes" id="UP000317422"/>
    </source>
</evidence>
<dbReference type="PANTHER" id="PTHR38480:SF1">
    <property type="entry name" value="SLR0254 PROTEIN"/>
    <property type="match status" value="1"/>
</dbReference>
<protein>
    <submittedName>
        <fullName evidence="8">Putative RDD family membrane protein YckC</fullName>
    </submittedName>
</protein>
<dbReference type="RefSeq" id="WP_141923808.1">
    <property type="nucleotide sequence ID" value="NZ_VFQC01000001.1"/>
</dbReference>
<accession>A0A543NKA2</accession>
<dbReference type="OrthoDB" id="9787732at2"/>
<keyword evidence="2 6" id="KW-0812">Transmembrane</keyword>